<dbReference type="InterPro" id="IPR006551">
    <property type="entry name" value="Polynucleotide_phosphatase"/>
</dbReference>
<dbReference type="InterPro" id="IPR013954">
    <property type="entry name" value="PNK3P"/>
</dbReference>
<reference evidence="2" key="1">
    <citation type="submission" date="2023-03" db="EMBL/GenBank/DDBJ databases">
        <title>Massive genome expansion in bonnet fungi (Mycena s.s.) driven by repeated elements and novel gene families across ecological guilds.</title>
        <authorList>
            <consortium name="Lawrence Berkeley National Laboratory"/>
            <person name="Harder C.B."/>
            <person name="Miyauchi S."/>
            <person name="Viragh M."/>
            <person name="Kuo A."/>
            <person name="Thoen E."/>
            <person name="Andreopoulos B."/>
            <person name="Lu D."/>
            <person name="Skrede I."/>
            <person name="Drula E."/>
            <person name="Henrissat B."/>
            <person name="Morin E."/>
            <person name="Kohler A."/>
            <person name="Barry K."/>
            <person name="LaButti K."/>
            <person name="Morin E."/>
            <person name="Salamov A."/>
            <person name="Lipzen A."/>
            <person name="Mereny Z."/>
            <person name="Hegedus B."/>
            <person name="Baldrian P."/>
            <person name="Stursova M."/>
            <person name="Weitz H."/>
            <person name="Taylor A."/>
            <person name="Grigoriev I.V."/>
            <person name="Nagy L.G."/>
            <person name="Martin F."/>
            <person name="Kauserud H."/>
        </authorList>
    </citation>
    <scope>NUCLEOTIDE SEQUENCE</scope>
    <source>
        <strain evidence="2">CBHHK173m</strain>
    </source>
</reference>
<keyword evidence="2" id="KW-0418">Kinase</keyword>
<dbReference type="EMBL" id="JARJCN010000002">
    <property type="protein sequence ID" value="KAJ7103101.1"/>
    <property type="molecule type" value="Genomic_DNA"/>
</dbReference>
<dbReference type="GO" id="GO:0003690">
    <property type="term" value="F:double-stranded DNA binding"/>
    <property type="evidence" value="ECO:0007669"/>
    <property type="project" value="TreeGrafter"/>
</dbReference>
<comment type="caution">
    <text evidence="2">The sequence shown here is derived from an EMBL/GenBank/DDBJ whole genome shotgun (WGS) entry which is preliminary data.</text>
</comment>
<dbReference type="Gene3D" id="3.40.50.300">
    <property type="entry name" value="P-loop containing nucleotide triphosphate hydrolases"/>
    <property type="match status" value="1"/>
</dbReference>
<dbReference type="InterPro" id="IPR027417">
    <property type="entry name" value="P-loop_NTPase"/>
</dbReference>
<keyword evidence="2" id="KW-0808">Transferase</keyword>
<dbReference type="PANTHER" id="PTHR12083:SF9">
    <property type="entry name" value="BIFUNCTIONAL POLYNUCLEOTIDE PHOSPHATASE_KINASE"/>
    <property type="match status" value="1"/>
</dbReference>
<evidence type="ECO:0000256" key="1">
    <source>
        <dbReference type="SAM" id="MobiDB-lite"/>
    </source>
</evidence>
<organism evidence="2 3">
    <name type="scientific">Mycena belliarum</name>
    <dbReference type="NCBI Taxonomy" id="1033014"/>
    <lineage>
        <taxon>Eukaryota</taxon>
        <taxon>Fungi</taxon>
        <taxon>Dikarya</taxon>
        <taxon>Basidiomycota</taxon>
        <taxon>Agaricomycotina</taxon>
        <taxon>Agaricomycetes</taxon>
        <taxon>Agaricomycetidae</taxon>
        <taxon>Agaricales</taxon>
        <taxon>Marasmiineae</taxon>
        <taxon>Mycenaceae</taxon>
        <taxon>Mycena</taxon>
    </lineage>
</organism>
<dbReference type="GO" id="GO:0046403">
    <property type="term" value="F:polynucleotide 3'-phosphatase activity"/>
    <property type="evidence" value="ECO:0007669"/>
    <property type="project" value="TreeGrafter"/>
</dbReference>
<dbReference type="SUPFAM" id="SSF56784">
    <property type="entry name" value="HAD-like"/>
    <property type="match status" value="1"/>
</dbReference>
<dbReference type="AlphaFoldDB" id="A0AAD6Y1H9"/>
<protein>
    <submittedName>
        <fullName evidence="2">Polynucleotide kinase 3 phosphatase-domain-containing protein</fullName>
    </submittedName>
</protein>
<evidence type="ECO:0000313" key="2">
    <source>
        <dbReference type="EMBL" id="KAJ7103101.1"/>
    </source>
</evidence>
<dbReference type="Pfam" id="PF13671">
    <property type="entry name" value="AAA_33"/>
    <property type="match status" value="1"/>
</dbReference>
<name>A0AAD6Y1H9_9AGAR</name>
<dbReference type="GO" id="GO:0006281">
    <property type="term" value="P:DNA repair"/>
    <property type="evidence" value="ECO:0007669"/>
    <property type="project" value="TreeGrafter"/>
</dbReference>
<feature type="region of interest" description="Disordered" evidence="1">
    <location>
        <begin position="1"/>
        <end position="25"/>
    </location>
</feature>
<dbReference type="GO" id="GO:0046404">
    <property type="term" value="F:ATP-dependent polydeoxyribonucleotide 5'-hydroxyl-kinase activity"/>
    <property type="evidence" value="ECO:0007669"/>
    <property type="project" value="TreeGrafter"/>
</dbReference>
<dbReference type="InterPro" id="IPR023214">
    <property type="entry name" value="HAD_sf"/>
</dbReference>
<dbReference type="InterPro" id="IPR036412">
    <property type="entry name" value="HAD-like_sf"/>
</dbReference>
<dbReference type="InterPro" id="IPR006549">
    <property type="entry name" value="HAD-SF_hydro_IIIA"/>
</dbReference>
<keyword evidence="3" id="KW-1185">Reference proteome</keyword>
<sequence>MSASAPSSNKRSASQLDPGDSSTSSKIAKVHPFFSKTVETTPGAGGSLQWSTPYGPTCLYAVHLDPQNFRKVAAFDLDGTVIASKPFSAGQLPWHWWNAVVPAKLAEAVSDGYAIVLISNQGGLKSPVQKKAWKEKIALIADALPGIPFRLFAATAKDNYRKPMIGMWDALEKLYAAENVQIDRTSSFFVGDAAGRHDPNNAKKKDWASTDRKWALNVGIPFHTPEEYFLGQAINPNFKLSGFDVCSLPSLPLFTPSSSPLLLDPPAQELVLLVGYPCLGKTSFFRRYFEPAGYLHINQDTLKTRDKCVKTVQEALAAGKKCVVDNTNRDAYTRKYYLDVAKKLKVPVRCMYFTGSLELAWHNNLYRAYGVPPSGATDELPREVIPKLVFTKFQSDFEEPALSEGFVQIKKVNWVFNGTEEEKKAWSQWMLQFDERKDET</sequence>
<dbReference type="Proteomes" id="UP001222325">
    <property type="component" value="Unassembled WGS sequence"/>
</dbReference>
<dbReference type="SUPFAM" id="SSF52540">
    <property type="entry name" value="P-loop containing nucleoside triphosphate hydrolases"/>
    <property type="match status" value="1"/>
</dbReference>
<proteinExistence type="predicted"/>
<dbReference type="NCBIfam" id="TIGR01664">
    <property type="entry name" value="DNA-3'-Pase"/>
    <property type="match status" value="1"/>
</dbReference>
<evidence type="ECO:0000313" key="3">
    <source>
        <dbReference type="Proteomes" id="UP001222325"/>
    </source>
</evidence>
<dbReference type="PANTHER" id="PTHR12083">
    <property type="entry name" value="BIFUNCTIONAL POLYNUCLEOTIDE PHOSPHATASE/KINASE"/>
    <property type="match status" value="1"/>
</dbReference>
<dbReference type="Pfam" id="PF08645">
    <property type="entry name" value="PNK3P"/>
    <property type="match status" value="1"/>
</dbReference>
<accession>A0AAD6Y1H9</accession>
<dbReference type="NCBIfam" id="TIGR01662">
    <property type="entry name" value="HAD-SF-IIIA"/>
    <property type="match status" value="1"/>
</dbReference>
<gene>
    <name evidence="2" type="ORF">B0H15DRAFT_810955</name>
</gene>
<dbReference type="FunFam" id="3.40.50.300:FF:000737">
    <property type="entry name" value="Bifunctional polynucleotide phosphatase/kinase"/>
    <property type="match status" value="1"/>
</dbReference>
<dbReference type="Gene3D" id="3.40.50.1000">
    <property type="entry name" value="HAD superfamily/HAD-like"/>
    <property type="match status" value="1"/>
</dbReference>